<accession>A0ABQ4Q6L2</accession>
<evidence type="ECO:0000313" key="3">
    <source>
        <dbReference type="Proteomes" id="UP000887222"/>
    </source>
</evidence>
<reference evidence="2 3" key="1">
    <citation type="journal article" date="2022" name="Int. J. Syst. Evol. Microbiol.">
        <title>Noviherbaspirillum aridicola sp. nov., isolated from an arid soil in Pakistan.</title>
        <authorList>
            <person name="Khan I.U."/>
            <person name="Saqib M."/>
            <person name="Amin A."/>
            <person name="Hussain F."/>
            <person name="Li L."/>
            <person name="Liu Y.H."/>
            <person name="Fang B.Z."/>
            <person name="Ahmed I."/>
            <person name="Li W.J."/>
        </authorList>
    </citation>
    <scope>NUCLEOTIDE SEQUENCE [LARGE SCALE GENOMIC DNA]</scope>
    <source>
        <strain evidence="2 3">NCCP-691</strain>
    </source>
</reference>
<dbReference type="Pfam" id="PF11304">
    <property type="entry name" value="DUF3106"/>
    <property type="match status" value="1"/>
</dbReference>
<organism evidence="2 3">
    <name type="scientific">Noviherbaspirillum aridicola</name>
    <dbReference type="NCBI Taxonomy" id="2849687"/>
    <lineage>
        <taxon>Bacteria</taxon>
        <taxon>Pseudomonadati</taxon>
        <taxon>Pseudomonadota</taxon>
        <taxon>Betaproteobacteria</taxon>
        <taxon>Burkholderiales</taxon>
        <taxon>Oxalobacteraceae</taxon>
        <taxon>Noviherbaspirillum</taxon>
    </lineage>
</organism>
<feature type="region of interest" description="Disordered" evidence="1">
    <location>
        <begin position="68"/>
        <end position="167"/>
    </location>
</feature>
<dbReference type="EMBL" id="BPMK01000010">
    <property type="protein sequence ID" value="GIZ52445.1"/>
    <property type="molecule type" value="Genomic_DNA"/>
</dbReference>
<feature type="compositionally biased region" description="Basic and acidic residues" evidence="1">
    <location>
        <begin position="101"/>
        <end position="112"/>
    </location>
</feature>
<dbReference type="InterPro" id="IPR021455">
    <property type="entry name" value="DUF3106"/>
</dbReference>
<comment type="caution">
    <text evidence="2">The sequence shown here is derived from an EMBL/GenBank/DDBJ whole genome shotgun (WGS) entry which is preliminary data.</text>
</comment>
<evidence type="ECO:0000256" key="1">
    <source>
        <dbReference type="SAM" id="MobiDB-lite"/>
    </source>
</evidence>
<sequence>MAQPANPRWHELSPAQQQALAPLAEEWNQLDAYRKGKWLAIGNRYASMKPEEQQRVQERMREWVRLTPDERRQARERFTQARRIDREQKSAQWEQYQQLPEEERQKLAEETARRKRVANLPPPASQPQPLPPIKSAPKPVLEQSVTPRGAGNSALRPPPQPGKQGQP</sequence>
<protein>
    <recommendedName>
        <fullName evidence="4">DUF3106 domain-containing protein</fullName>
    </recommendedName>
</protein>
<evidence type="ECO:0000313" key="2">
    <source>
        <dbReference type="EMBL" id="GIZ52445.1"/>
    </source>
</evidence>
<feature type="compositionally biased region" description="Pro residues" evidence="1">
    <location>
        <begin position="120"/>
        <end position="134"/>
    </location>
</feature>
<gene>
    <name evidence="2" type="ORF">NCCP691_24590</name>
</gene>
<evidence type="ECO:0008006" key="4">
    <source>
        <dbReference type="Google" id="ProtNLM"/>
    </source>
</evidence>
<proteinExistence type="predicted"/>
<keyword evidence="3" id="KW-1185">Reference proteome</keyword>
<name>A0ABQ4Q6L2_9BURK</name>
<feature type="compositionally biased region" description="Basic and acidic residues" evidence="1">
    <location>
        <begin position="68"/>
        <end position="89"/>
    </location>
</feature>
<dbReference type="Proteomes" id="UP000887222">
    <property type="component" value="Unassembled WGS sequence"/>
</dbReference>